<sequence>MFNQLVWCLLDILPADRKVATLTVVPFKVECSALARVRFTDAHCPAGHSKHSLADQIWFLMGAVDVGRRGFEGAGHNDVGFAFNGKFKKGHQMSLFFAGF</sequence>
<dbReference type="Proteomes" id="UP000004688">
    <property type="component" value="Chromosome"/>
</dbReference>
<name>M9RQ80_9RHOB</name>
<dbReference type="AlphaFoldDB" id="M9RQ80"/>
<dbReference type="HOGENOM" id="CLU_2303027_0_0_5"/>
<protein>
    <submittedName>
        <fullName evidence="1">Uncharacterized protein</fullName>
    </submittedName>
</protein>
<evidence type="ECO:0000313" key="1">
    <source>
        <dbReference type="EMBL" id="AGI72596.1"/>
    </source>
</evidence>
<proteinExistence type="predicted"/>
<organism evidence="1 2">
    <name type="scientific">Octadecabacter arcticus 238</name>
    <dbReference type="NCBI Taxonomy" id="391616"/>
    <lineage>
        <taxon>Bacteria</taxon>
        <taxon>Pseudomonadati</taxon>
        <taxon>Pseudomonadota</taxon>
        <taxon>Alphaproteobacteria</taxon>
        <taxon>Rhodobacterales</taxon>
        <taxon>Roseobacteraceae</taxon>
        <taxon>Octadecabacter</taxon>
    </lineage>
</organism>
<dbReference type="KEGG" id="oar:OA238_c25470"/>
<accession>M9RQ80</accession>
<evidence type="ECO:0000313" key="2">
    <source>
        <dbReference type="Proteomes" id="UP000004688"/>
    </source>
</evidence>
<dbReference type="EMBL" id="CP003742">
    <property type="protein sequence ID" value="AGI72596.1"/>
    <property type="molecule type" value="Genomic_DNA"/>
</dbReference>
<keyword evidence="2" id="KW-1185">Reference proteome</keyword>
<reference evidence="1 2" key="1">
    <citation type="journal article" date="2013" name="PLoS ONE">
        <title>Poles Apart: Arctic and Antarctic Octadecabacter strains Share High Genome Plasticity and a New Type of Xanthorhodopsin.</title>
        <authorList>
            <person name="Vollmers J."/>
            <person name="Voget S."/>
            <person name="Dietrich S."/>
            <person name="Gollnow K."/>
            <person name="Smits M."/>
            <person name="Meyer K."/>
            <person name="Brinkhoff T."/>
            <person name="Simon M."/>
            <person name="Daniel R."/>
        </authorList>
    </citation>
    <scope>NUCLEOTIDE SEQUENCE [LARGE SCALE GENOMIC DNA]</scope>
    <source>
        <strain evidence="1 2">238</strain>
    </source>
</reference>
<gene>
    <name evidence="1" type="ORF">OA238_c25470</name>
</gene>